<proteinExistence type="predicted"/>
<dbReference type="RefSeq" id="XP_058327406.1">
    <property type="nucleotide sequence ID" value="XM_058477061.1"/>
</dbReference>
<comment type="caution">
    <text evidence="3">The sequence shown here is derived from an EMBL/GenBank/DDBJ whole genome shotgun (WGS) entry which is preliminary data.</text>
</comment>
<reference evidence="3" key="2">
    <citation type="journal article" date="2023" name="IMA Fungus">
        <title>Comparative genomic study of the Penicillium genus elucidates a diverse pangenome and 15 lateral gene transfer events.</title>
        <authorList>
            <person name="Petersen C."/>
            <person name="Sorensen T."/>
            <person name="Nielsen M.R."/>
            <person name="Sondergaard T.E."/>
            <person name="Sorensen J.L."/>
            <person name="Fitzpatrick D.A."/>
            <person name="Frisvad J.C."/>
            <person name="Nielsen K.L."/>
        </authorList>
    </citation>
    <scope>NUCLEOTIDE SEQUENCE</scope>
    <source>
        <strain evidence="3">IBT 19713</strain>
    </source>
</reference>
<evidence type="ECO:0008006" key="5">
    <source>
        <dbReference type="Google" id="ProtNLM"/>
    </source>
</evidence>
<evidence type="ECO:0000313" key="3">
    <source>
        <dbReference type="EMBL" id="KAJ5223223.1"/>
    </source>
</evidence>
<accession>A0A9W9NQV8</accession>
<reference evidence="3" key="1">
    <citation type="submission" date="2022-11" db="EMBL/GenBank/DDBJ databases">
        <authorList>
            <person name="Petersen C."/>
        </authorList>
    </citation>
    <scope>NUCLEOTIDE SEQUENCE</scope>
    <source>
        <strain evidence="3">IBT 19713</strain>
    </source>
</reference>
<dbReference type="GeneID" id="83204364"/>
<dbReference type="AlphaFoldDB" id="A0A9W9NQV8"/>
<keyword evidence="2" id="KW-0732">Signal</keyword>
<feature type="compositionally biased region" description="Basic and acidic residues" evidence="1">
    <location>
        <begin position="380"/>
        <end position="396"/>
    </location>
</feature>
<evidence type="ECO:0000256" key="2">
    <source>
        <dbReference type="SAM" id="SignalP"/>
    </source>
</evidence>
<dbReference type="OrthoDB" id="3643156at2759"/>
<dbReference type="Proteomes" id="UP001150941">
    <property type="component" value="Unassembled WGS sequence"/>
</dbReference>
<name>A0A9W9NQV8_9EURO</name>
<dbReference type="EMBL" id="JAPQKS010000006">
    <property type="protein sequence ID" value="KAJ5223223.1"/>
    <property type="molecule type" value="Genomic_DNA"/>
</dbReference>
<feature type="signal peptide" evidence="2">
    <location>
        <begin position="1"/>
        <end position="19"/>
    </location>
</feature>
<sequence length="396" mass="44832">MNMILRTLLIACFPVIGKAFYPCPRSWCETCLPVKIHDAPGIGFDLTPSYGVSAAHYYNGTVVEVAQIQGKPEYLELMKRLANGAEHPLYRPAKLRPKGYVQNPGFLSYPFTSLFEWLYMKRNPSRHEEVDEAHELQILIEMLGDLKHDTERKLHHSLDRVAVTSPDLHALSPGLVNFALQQTDLRTWVGDSKFYPDHLVEADAVYANNGFGLCENYHDLWECEDEFDYTDTSAVLFVSFSRQSLYASIIEPIHGQALARFTRDENNVLDFEVGLDRLLQAEPSELLWARLRSQLTGLSRPWRSTITHLILAGENATYPRFVAELKDAFVGLPQLATGIMPVKDDAKGDLTFAAARGAALYARRRQEVQSDCSEPPTCELSRRTERLQGSLKDELR</sequence>
<gene>
    <name evidence="3" type="ORF">N7468_007765</name>
</gene>
<evidence type="ECO:0000256" key="1">
    <source>
        <dbReference type="SAM" id="MobiDB-lite"/>
    </source>
</evidence>
<feature type="region of interest" description="Disordered" evidence="1">
    <location>
        <begin position="366"/>
        <end position="396"/>
    </location>
</feature>
<protein>
    <recommendedName>
        <fullName evidence="5">Carbohydrate kinase FGGY C-terminal domain-containing protein</fullName>
    </recommendedName>
</protein>
<organism evidence="3 4">
    <name type="scientific">Penicillium chermesinum</name>
    <dbReference type="NCBI Taxonomy" id="63820"/>
    <lineage>
        <taxon>Eukaryota</taxon>
        <taxon>Fungi</taxon>
        <taxon>Dikarya</taxon>
        <taxon>Ascomycota</taxon>
        <taxon>Pezizomycotina</taxon>
        <taxon>Eurotiomycetes</taxon>
        <taxon>Eurotiomycetidae</taxon>
        <taxon>Eurotiales</taxon>
        <taxon>Aspergillaceae</taxon>
        <taxon>Penicillium</taxon>
    </lineage>
</organism>
<evidence type="ECO:0000313" key="4">
    <source>
        <dbReference type="Proteomes" id="UP001150941"/>
    </source>
</evidence>
<keyword evidence="4" id="KW-1185">Reference proteome</keyword>
<feature type="chain" id="PRO_5040815770" description="Carbohydrate kinase FGGY C-terminal domain-containing protein" evidence="2">
    <location>
        <begin position="20"/>
        <end position="396"/>
    </location>
</feature>